<dbReference type="EMBL" id="LCUC01000225">
    <property type="protein sequence ID" value="KKY33895.1"/>
    <property type="molecule type" value="Genomic_DNA"/>
</dbReference>
<feature type="region of interest" description="Disordered" evidence="1">
    <location>
        <begin position="883"/>
        <end position="902"/>
    </location>
</feature>
<gene>
    <name evidence="2" type="ORF">UCDDA912_g06140</name>
</gene>
<evidence type="ECO:0000313" key="3">
    <source>
        <dbReference type="Proteomes" id="UP000034680"/>
    </source>
</evidence>
<dbReference type="STRING" id="1214573.A0A0G2I1C8"/>
<feature type="region of interest" description="Disordered" evidence="1">
    <location>
        <begin position="257"/>
        <end position="279"/>
    </location>
</feature>
<accession>A0A0G2I1C8</accession>
<sequence length="1248" mass="135353">MAATIASNSQEWIACQLSAAAAGARPSRTKWNYVRDRNGMMLIDPVTGFYFNPPPNAKCRWSTDNGARAPQQLTMGLLLPHRDLILWDDERLESEAAHFRRKHWDEMRTLVAPQQFEDLYEYFDSATLFASGAVNLWNLINLLANDARHNWREVEKQASSVCNDWVLDWLEVLPGAEFNRQSLIKWDNKSDILTAVTSQFDWDNDLKALDLIGQNILRECFLFHFERLTGKKPNVARFYTHAADSKPISARKPVVAAAGTPAKASPNPDEVPLPPSPTQALSTIQEESDAIKTATKPEGLTIDTGASTQIPLQTVSAPATAVPRITVEPQPAKEADDVPEKHDRKDKTEDECLTNQALADRVQTTVRQLSSQSTPGERQGSMLNTFTNNIPPHFQNQMPMHPPHMEQPQSSHPQAPPMSMPPQYMGQRDINTPVYQSNGYVPQSQRQPGRDKGNKRRHEDRRDSMNSTGSRSKVRDDPIHGPVYTLKSHKDSNTPTGQELFKSDHDAIRALKDLCTRPNQGKDIPGLGRVVQLCAGQNRKTSKMESRPKDGMAYQPKTYPKRPVATTALEEDWRSKPPAEEVIEDISSDEAAAADTSSNVSSQSARSIKVCLPNEAGSSRSRSVSPGVEEITSEKQVRKDSSEPRECAGEEGGQAERGYRKGTAELAVPVEEFRPTVAVKRVQPTEEGSNKGLTSYSKVTSELTEATESFDMNTKKNTKSQRKPKQPSTAESLVAPSGQAKTEGPQDQGRAVSVKGSPTKKPKTQHSGPATKTQNQSRLEPAKPVDGTQSKSAVEKHDGSRESSSQNDAGGSLCVKKDRSPRKPPQKSNCSDEEEPPRKQAPTDLRDVFELPADTDSNQFSPEASLFPNQKFTIDKVKRYSAMATPPTTQQSDVRHRQPSAMSFPTHDARIALPLLPPNSKLSAWASVAARGARSKSDDPFTSVKGEPQREDWLGDKGVKTPQKPSSEPTSHQTSPTPSPEKKKDRQGGRSRLNAAAKAFEPSSIPPSPTPSVVSVLSSKAIPCQVKKPSLPGQKGPIEQRFVTPAEKVIDPTTVTQPGPPAKEKKRVGPAPNRGENGGQNERTKSSNTATSTKKAARTASGATSIAPKPVDDEEFPTLAAAAAVPQRRASSAVRASVSIAGASSKSVTTAAPKTVADPRPPLTSPNNIKLGQRGDAPVQAAEKQGAGDKSKAGEDQWTTVGSSKKTSGKKNEGNNNGRTTSARSGGGATGQGTRGGRAPVGEDRKGG</sequence>
<feature type="compositionally biased region" description="Gly residues" evidence="1">
    <location>
        <begin position="1225"/>
        <end position="1236"/>
    </location>
</feature>
<feature type="compositionally biased region" description="Polar residues" evidence="1">
    <location>
        <begin position="429"/>
        <end position="447"/>
    </location>
</feature>
<organism evidence="2 3">
    <name type="scientific">Diaporthe ampelina</name>
    <dbReference type="NCBI Taxonomy" id="1214573"/>
    <lineage>
        <taxon>Eukaryota</taxon>
        <taxon>Fungi</taxon>
        <taxon>Dikarya</taxon>
        <taxon>Ascomycota</taxon>
        <taxon>Pezizomycotina</taxon>
        <taxon>Sordariomycetes</taxon>
        <taxon>Sordariomycetidae</taxon>
        <taxon>Diaporthales</taxon>
        <taxon>Diaporthaceae</taxon>
        <taxon>Diaporthe</taxon>
    </lineage>
</organism>
<feature type="compositionally biased region" description="Polar residues" evidence="1">
    <location>
        <begin position="765"/>
        <end position="778"/>
    </location>
</feature>
<dbReference type="OrthoDB" id="3941926at2759"/>
<feature type="compositionally biased region" description="Polar residues" evidence="1">
    <location>
        <begin position="365"/>
        <end position="390"/>
    </location>
</feature>
<proteinExistence type="predicted"/>
<comment type="caution">
    <text evidence="2">The sequence shown here is derived from an EMBL/GenBank/DDBJ whole genome shotgun (WGS) entry which is preliminary data.</text>
</comment>
<feature type="compositionally biased region" description="Basic and acidic residues" evidence="1">
    <location>
        <begin position="1186"/>
        <end position="1195"/>
    </location>
</feature>
<evidence type="ECO:0000313" key="2">
    <source>
        <dbReference type="EMBL" id="KKY33895.1"/>
    </source>
</evidence>
<feature type="compositionally biased region" description="Polar residues" evidence="1">
    <location>
        <begin position="855"/>
        <end position="866"/>
    </location>
</feature>
<feature type="compositionally biased region" description="Basic residues" evidence="1">
    <location>
        <begin position="716"/>
        <end position="725"/>
    </location>
</feature>
<keyword evidence="3" id="KW-1185">Reference proteome</keyword>
<feature type="compositionally biased region" description="Basic and acidic residues" evidence="1">
    <location>
        <begin position="632"/>
        <end position="648"/>
    </location>
</feature>
<feature type="region of interest" description="Disordered" evidence="1">
    <location>
        <begin position="365"/>
        <end position="499"/>
    </location>
</feature>
<dbReference type="Proteomes" id="UP000034680">
    <property type="component" value="Unassembled WGS sequence"/>
</dbReference>
<feature type="compositionally biased region" description="Polar residues" evidence="1">
    <location>
        <begin position="691"/>
        <end position="712"/>
    </location>
</feature>
<feature type="region of interest" description="Disordered" evidence="1">
    <location>
        <begin position="927"/>
        <end position="1248"/>
    </location>
</feature>
<feature type="region of interest" description="Disordered" evidence="1">
    <location>
        <begin position="538"/>
        <end position="866"/>
    </location>
</feature>
<feature type="compositionally biased region" description="Low complexity" evidence="1">
    <location>
        <begin position="589"/>
        <end position="598"/>
    </location>
</feature>
<feature type="compositionally biased region" description="Low complexity" evidence="1">
    <location>
        <begin position="1086"/>
        <end position="1105"/>
    </location>
</feature>
<feature type="compositionally biased region" description="Basic and acidic residues" evidence="1">
    <location>
        <begin position="331"/>
        <end position="349"/>
    </location>
</feature>
<feature type="compositionally biased region" description="Basic and acidic residues" evidence="1">
    <location>
        <begin position="947"/>
        <end position="959"/>
    </location>
</feature>
<reference evidence="2 3" key="2">
    <citation type="submission" date="2015-05" db="EMBL/GenBank/DDBJ databases">
        <authorList>
            <person name="Morales-Cruz A."/>
            <person name="Amrine K.C."/>
            <person name="Cantu D."/>
        </authorList>
    </citation>
    <scope>NUCLEOTIDE SEQUENCE [LARGE SCALE GENOMIC DNA]</scope>
    <source>
        <strain evidence="2">DA912</strain>
    </source>
</reference>
<reference evidence="2 3" key="1">
    <citation type="submission" date="2015-05" db="EMBL/GenBank/DDBJ databases">
        <title>Distinctive expansion of gene families associated with plant cell wall degradation and secondary metabolism in the genomes of grapevine trunk pathogens.</title>
        <authorList>
            <person name="Lawrence D.P."/>
            <person name="Travadon R."/>
            <person name="Rolshausen P.E."/>
            <person name="Baumgartner K."/>
        </authorList>
    </citation>
    <scope>NUCLEOTIDE SEQUENCE [LARGE SCALE GENOMIC DNA]</scope>
    <source>
        <strain evidence="2">DA912</strain>
    </source>
</reference>
<protein>
    <submittedName>
        <fullName evidence="2">Uncharacterized protein</fullName>
    </submittedName>
</protein>
<name>A0A0G2I1C8_9PEZI</name>
<feature type="region of interest" description="Disordered" evidence="1">
    <location>
        <begin position="329"/>
        <end position="349"/>
    </location>
</feature>
<evidence type="ECO:0000256" key="1">
    <source>
        <dbReference type="SAM" id="MobiDB-lite"/>
    </source>
</evidence>
<feature type="compositionally biased region" description="Low complexity" evidence="1">
    <location>
        <begin position="1120"/>
        <end position="1145"/>
    </location>
</feature>
<dbReference type="AlphaFoldDB" id="A0A0G2I1C8"/>
<feature type="compositionally biased region" description="Low complexity" evidence="1">
    <location>
        <begin position="617"/>
        <end position="630"/>
    </location>
</feature>
<feature type="compositionally biased region" description="Low complexity" evidence="1">
    <location>
        <begin position="1214"/>
        <end position="1224"/>
    </location>
</feature>
<feature type="compositionally biased region" description="Low complexity" evidence="1">
    <location>
        <begin position="965"/>
        <end position="976"/>
    </location>
</feature>